<evidence type="ECO:0000313" key="7">
    <source>
        <dbReference type="EMBL" id="WSD07473.1"/>
    </source>
</evidence>
<dbReference type="Pfam" id="PF08281">
    <property type="entry name" value="Sigma70_r4_2"/>
    <property type="match status" value="1"/>
</dbReference>
<dbReference type="NCBIfam" id="TIGR02937">
    <property type="entry name" value="sigma70-ECF"/>
    <property type="match status" value="1"/>
</dbReference>
<dbReference type="RefSeq" id="WP_326753514.1">
    <property type="nucleotide sequence ID" value="NZ_CP109134.1"/>
</dbReference>
<dbReference type="SUPFAM" id="SSF88946">
    <property type="entry name" value="Sigma2 domain of RNA polymerase sigma factors"/>
    <property type="match status" value="1"/>
</dbReference>
<dbReference type="Gene3D" id="1.10.10.10">
    <property type="entry name" value="Winged helix-like DNA-binding domain superfamily/Winged helix DNA-binding domain"/>
    <property type="match status" value="1"/>
</dbReference>
<keyword evidence="2" id="KW-0805">Transcription regulation</keyword>
<feature type="domain" description="RNA polymerase sigma factor 70 region 4 type 2" evidence="6">
    <location>
        <begin position="149"/>
        <end position="199"/>
    </location>
</feature>
<dbReference type="CDD" id="cd06171">
    <property type="entry name" value="Sigma70_r4"/>
    <property type="match status" value="1"/>
</dbReference>
<dbReference type="InterPro" id="IPR013325">
    <property type="entry name" value="RNA_pol_sigma_r2"/>
</dbReference>
<dbReference type="Gene3D" id="1.10.1740.10">
    <property type="match status" value="1"/>
</dbReference>
<evidence type="ECO:0000256" key="2">
    <source>
        <dbReference type="ARBA" id="ARBA00023015"/>
    </source>
</evidence>
<dbReference type="PANTHER" id="PTHR43133:SF46">
    <property type="entry name" value="RNA POLYMERASE SIGMA-70 FACTOR ECF SUBFAMILY"/>
    <property type="match status" value="1"/>
</dbReference>
<dbReference type="InterPro" id="IPR013249">
    <property type="entry name" value="RNA_pol_sigma70_r4_t2"/>
</dbReference>
<evidence type="ECO:0000256" key="1">
    <source>
        <dbReference type="ARBA" id="ARBA00010641"/>
    </source>
</evidence>
<dbReference type="InterPro" id="IPR014284">
    <property type="entry name" value="RNA_pol_sigma-70_dom"/>
</dbReference>
<dbReference type="InterPro" id="IPR036388">
    <property type="entry name" value="WH-like_DNA-bd_sf"/>
</dbReference>
<proteinExistence type="inferred from homology"/>
<reference evidence="7 8" key="1">
    <citation type="submission" date="2022-10" db="EMBL/GenBank/DDBJ databases">
        <title>The complete genomes of actinobacterial strains from the NBC collection.</title>
        <authorList>
            <person name="Joergensen T.S."/>
            <person name="Alvarez Arevalo M."/>
            <person name="Sterndorff E.B."/>
            <person name="Faurdal D."/>
            <person name="Vuksanovic O."/>
            <person name="Mourched A.-S."/>
            <person name="Charusanti P."/>
            <person name="Shaw S."/>
            <person name="Blin K."/>
            <person name="Weber T."/>
        </authorList>
    </citation>
    <scope>NUCLEOTIDE SEQUENCE [LARGE SCALE GENOMIC DNA]</scope>
    <source>
        <strain evidence="7 8">NBC 01753</strain>
    </source>
</reference>
<feature type="domain" description="RNA polymerase sigma-70 region 2" evidence="5">
    <location>
        <begin position="26"/>
        <end position="69"/>
    </location>
</feature>
<name>A0ABZ1GPW3_9ACTN</name>
<sequence length="204" mass="22093">MSETRSDGELLRAVAEDADRRAFEELYRRYAPWLTARMRSRCADAGIVDDVVQETFLAVWRGTARYREDAAPAVSAAGTSSGASGARGARGAHGDAAGWLWRIASRRLIDALRGAGARGRLRQTLARLRHRDEVSAEERVLAGVEHGDLAGALVRLSPELRAVLQATVVDGLTTREAAVLLGIPPGTVKTRAMRARKQLREALA</sequence>
<gene>
    <name evidence="7" type="ORF">OIE73_18035</name>
</gene>
<evidence type="ECO:0000313" key="8">
    <source>
        <dbReference type="Proteomes" id="UP001335325"/>
    </source>
</evidence>
<evidence type="ECO:0000259" key="5">
    <source>
        <dbReference type="Pfam" id="PF04542"/>
    </source>
</evidence>
<keyword evidence="8" id="KW-1185">Reference proteome</keyword>
<dbReference type="Proteomes" id="UP001335325">
    <property type="component" value="Chromosome"/>
</dbReference>
<dbReference type="InterPro" id="IPR039425">
    <property type="entry name" value="RNA_pol_sigma-70-like"/>
</dbReference>
<dbReference type="PANTHER" id="PTHR43133">
    <property type="entry name" value="RNA POLYMERASE ECF-TYPE SIGMA FACTO"/>
    <property type="match status" value="1"/>
</dbReference>
<protein>
    <submittedName>
        <fullName evidence="7">RNA polymerase sigma factor</fullName>
    </submittedName>
</protein>
<dbReference type="InterPro" id="IPR007627">
    <property type="entry name" value="RNA_pol_sigma70_r2"/>
</dbReference>
<accession>A0ABZ1GPW3</accession>
<keyword evidence="3" id="KW-0731">Sigma factor</keyword>
<dbReference type="SUPFAM" id="SSF88659">
    <property type="entry name" value="Sigma3 and sigma4 domains of RNA polymerase sigma factors"/>
    <property type="match status" value="1"/>
</dbReference>
<evidence type="ECO:0000259" key="6">
    <source>
        <dbReference type="Pfam" id="PF08281"/>
    </source>
</evidence>
<dbReference type="InterPro" id="IPR013324">
    <property type="entry name" value="RNA_pol_sigma_r3/r4-like"/>
</dbReference>
<organism evidence="7 8">
    <name type="scientific">Streptomyces hirsutus</name>
    <dbReference type="NCBI Taxonomy" id="35620"/>
    <lineage>
        <taxon>Bacteria</taxon>
        <taxon>Bacillati</taxon>
        <taxon>Actinomycetota</taxon>
        <taxon>Actinomycetes</taxon>
        <taxon>Kitasatosporales</taxon>
        <taxon>Streptomycetaceae</taxon>
        <taxon>Streptomyces</taxon>
    </lineage>
</organism>
<dbReference type="GeneID" id="91544509"/>
<comment type="similarity">
    <text evidence="1">Belongs to the sigma-70 factor family. ECF subfamily.</text>
</comment>
<evidence type="ECO:0000256" key="3">
    <source>
        <dbReference type="ARBA" id="ARBA00023082"/>
    </source>
</evidence>
<evidence type="ECO:0000256" key="4">
    <source>
        <dbReference type="ARBA" id="ARBA00023163"/>
    </source>
</evidence>
<dbReference type="Pfam" id="PF04542">
    <property type="entry name" value="Sigma70_r2"/>
    <property type="match status" value="1"/>
</dbReference>
<keyword evidence="4" id="KW-0804">Transcription</keyword>
<dbReference type="EMBL" id="CP109134">
    <property type="protein sequence ID" value="WSD07473.1"/>
    <property type="molecule type" value="Genomic_DNA"/>
</dbReference>